<evidence type="ECO:0000313" key="3">
    <source>
        <dbReference type="EMBL" id="CAD8610047.1"/>
    </source>
</evidence>
<feature type="region of interest" description="Disordered" evidence="1">
    <location>
        <begin position="22"/>
        <end position="48"/>
    </location>
</feature>
<evidence type="ECO:0000256" key="2">
    <source>
        <dbReference type="SAM" id="Phobius"/>
    </source>
</evidence>
<feature type="transmembrane region" description="Helical" evidence="2">
    <location>
        <begin position="58"/>
        <end position="80"/>
    </location>
</feature>
<keyword evidence="2" id="KW-0812">Transmembrane</keyword>
<dbReference type="EMBL" id="HBEY01028280">
    <property type="protein sequence ID" value="CAD8610047.1"/>
    <property type="molecule type" value="Transcribed_RNA"/>
</dbReference>
<gene>
    <name evidence="3" type="ORF">CPEL01642_LOCUS13425</name>
</gene>
<protein>
    <submittedName>
        <fullName evidence="3">Uncharacterized protein</fullName>
    </submittedName>
</protein>
<keyword evidence="2" id="KW-1133">Transmembrane helix</keyword>
<accession>A0A7S0Q2J8</accession>
<sequence>MGKAEREQYKAEEACAVLEAAERKRRENPVSTDPYALPTTSRSDAAELRASKAPSMNYLSVGIQVARIVVFFGIAAFLLWRRKQEREQQSLDGLQQEIRDEL</sequence>
<reference evidence="3" key="1">
    <citation type="submission" date="2021-01" db="EMBL/GenBank/DDBJ databases">
        <authorList>
            <person name="Corre E."/>
            <person name="Pelletier E."/>
            <person name="Niang G."/>
            <person name="Scheremetjew M."/>
            <person name="Finn R."/>
            <person name="Kale V."/>
            <person name="Holt S."/>
            <person name="Cochrane G."/>
            <person name="Meng A."/>
            <person name="Brown T."/>
            <person name="Cohen L."/>
        </authorList>
    </citation>
    <scope>NUCLEOTIDE SEQUENCE</scope>
    <source>
        <strain evidence="3">PLY182g</strain>
    </source>
</reference>
<proteinExistence type="predicted"/>
<keyword evidence="2" id="KW-0472">Membrane</keyword>
<evidence type="ECO:0000256" key="1">
    <source>
        <dbReference type="SAM" id="MobiDB-lite"/>
    </source>
</evidence>
<dbReference type="AlphaFoldDB" id="A0A7S0Q2J8"/>
<name>A0A7S0Q2J8_9EUKA</name>
<organism evidence="3">
    <name type="scientific">Coccolithus braarudii</name>
    <dbReference type="NCBI Taxonomy" id="221442"/>
    <lineage>
        <taxon>Eukaryota</taxon>
        <taxon>Haptista</taxon>
        <taxon>Haptophyta</taxon>
        <taxon>Prymnesiophyceae</taxon>
        <taxon>Coccolithales</taxon>
        <taxon>Coccolithaceae</taxon>
        <taxon>Coccolithus</taxon>
    </lineage>
</organism>